<evidence type="ECO:0000313" key="2">
    <source>
        <dbReference type="Proteomes" id="UP001341840"/>
    </source>
</evidence>
<protein>
    <recommendedName>
        <fullName evidence="3">Retrotransposon Copia-like N-terminal domain-containing protein</fullName>
    </recommendedName>
</protein>
<evidence type="ECO:0008006" key="3">
    <source>
        <dbReference type="Google" id="ProtNLM"/>
    </source>
</evidence>
<sequence>MLLNALVPLTDKLDENNFSSWRKSILLMIRTLKIDSHLDPSKTPARFEEISTTEDKDSGSLTKIPNDSEAESIVTVKKTKSPTIIKESEKFSEWA</sequence>
<organism evidence="1 2">
    <name type="scientific">Stylosanthes scabra</name>
    <dbReference type="NCBI Taxonomy" id="79078"/>
    <lineage>
        <taxon>Eukaryota</taxon>
        <taxon>Viridiplantae</taxon>
        <taxon>Streptophyta</taxon>
        <taxon>Embryophyta</taxon>
        <taxon>Tracheophyta</taxon>
        <taxon>Spermatophyta</taxon>
        <taxon>Magnoliopsida</taxon>
        <taxon>eudicotyledons</taxon>
        <taxon>Gunneridae</taxon>
        <taxon>Pentapetalae</taxon>
        <taxon>rosids</taxon>
        <taxon>fabids</taxon>
        <taxon>Fabales</taxon>
        <taxon>Fabaceae</taxon>
        <taxon>Papilionoideae</taxon>
        <taxon>50 kb inversion clade</taxon>
        <taxon>dalbergioids sensu lato</taxon>
        <taxon>Dalbergieae</taxon>
        <taxon>Pterocarpus clade</taxon>
        <taxon>Stylosanthes</taxon>
    </lineage>
</organism>
<dbReference type="Proteomes" id="UP001341840">
    <property type="component" value="Unassembled WGS sequence"/>
</dbReference>
<keyword evidence="2" id="KW-1185">Reference proteome</keyword>
<gene>
    <name evidence="1" type="ORF">PIB30_051155</name>
</gene>
<accession>A0ABU6RIC4</accession>
<dbReference type="EMBL" id="JASCZI010030567">
    <property type="protein sequence ID" value="MED6123649.1"/>
    <property type="molecule type" value="Genomic_DNA"/>
</dbReference>
<reference evidence="1 2" key="1">
    <citation type="journal article" date="2023" name="Plants (Basel)">
        <title>Bridging the Gap: Combining Genomics and Transcriptomics Approaches to Understand Stylosanthes scabra, an Orphan Legume from the Brazilian Caatinga.</title>
        <authorList>
            <person name="Ferreira-Neto J.R.C."/>
            <person name="da Silva M.D."/>
            <person name="Binneck E."/>
            <person name="de Melo N.F."/>
            <person name="da Silva R.H."/>
            <person name="de Melo A.L.T.M."/>
            <person name="Pandolfi V."/>
            <person name="Bustamante F.O."/>
            <person name="Brasileiro-Vidal A.C."/>
            <person name="Benko-Iseppon A.M."/>
        </authorList>
    </citation>
    <scope>NUCLEOTIDE SEQUENCE [LARGE SCALE GENOMIC DNA]</scope>
    <source>
        <tissue evidence="1">Leaves</tissue>
    </source>
</reference>
<proteinExistence type="predicted"/>
<evidence type="ECO:0000313" key="1">
    <source>
        <dbReference type="EMBL" id="MED6123649.1"/>
    </source>
</evidence>
<comment type="caution">
    <text evidence="1">The sequence shown here is derived from an EMBL/GenBank/DDBJ whole genome shotgun (WGS) entry which is preliminary data.</text>
</comment>
<name>A0ABU6RIC4_9FABA</name>